<comment type="subcellular location">
    <subcellularLocation>
        <location evidence="1">Membrane</location>
        <topology evidence="1">Single-pass membrane protein</topology>
    </subcellularLocation>
</comment>
<dbReference type="GO" id="GO:0004674">
    <property type="term" value="F:protein serine/threonine kinase activity"/>
    <property type="evidence" value="ECO:0007669"/>
    <property type="project" value="UniProtKB-KW"/>
</dbReference>
<evidence type="ECO:0000256" key="8">
    <source>
        <dbReference type="ARBA" id="ARBA00022840"/>
    </source>
</evidence>
<dbReference type="FunFam" id="1.10.510.10:FF:000161">
    <property type="entry name" value="Wall-associated receptor kinase-like 20"/>
    <property type="match status" value="1"/>
</dbReference>
<dbReference type="OrthoDB" id="4062651at2759"/>
<keyword evidence="17" id="KW-1185">Reference proteome</keyword>
<name>A0A2I0BBW0_9ASPA</name>
<keyword evidence="2" id="KW-0723">Serine/threonine-protein kinase</keyword>
<keyword evidence="7 16" id="KW-0418">Kinase</keyword>
<dbReference type="Gene3D" id="1.10.510.10">
    <property type="entry name" value="Transferase(Phosphotransferase) domain 1"/>
    <property type="match status" value="1"/>
</dbReference>
<organism evidence="16 17">
    <name type="scientific">Apostasia shenzhenica</name>
    <dbReference type="NCBI Taxonomy" id="1088818"/>
    <lineage>
        <taxon>Eukaryota</taxon>
        <taxon>Viridiplantae</taxon>
        <taxon>Streptophyta</taxon>
        <taxon>Embryophyta</taxon>
        <taxon>Tracheophyta</taxon>
        <taxon>Spermatophyta</taxon>
        <taxon>Magnoliopsida</taxon>
        <taxon>Liliopsida</taxon>
        <taxon>Asparagales</taxon>
        <taxon>Orchidaceae</taxon>
        <taxon>Apostasioideae</taxon>
        <taxon>Apostasia</taxon>
    </lineage>
</organism>
<evidence type="ECO:0000313" key="16">
    <source>
        <dbReference type="EMBL" id="PKA65286.1"/>
    </source>
</evidence>
<dbReference type="CDD" id="cd14066">
    <property type="entry name" value="STKc_IRAK"/>
    <property type="match status" value="1"/>
</dbReference>
<evidence type="ECO:0000256" key="12">
    <source>
        <dbReference type="SAM" id="MobiDB-lite"/>
    </source>
</evidence>
<keyword evidence="5 14" id="KW-0732">Signal</keyword>
<dbReference type="PANTHER" id="PTHR46008">
    <property type="entry name" value="LEAF RUST 10 DISEASE-RESISTANCE LOCUS RECEPTOR-LIKE PROTEIN KINASE-LIKE 1.4"/>
    <property type="match status" value="1"/>
</dbReference>
<feature type="signal peptide" evidence="14">
    <location>
        <begin position="1"/>
        <end position="26"/>
    </location>
</feature>
<proteinExistence type="predicted"/>
<dbReference type="InterPro" id="IPR011009">
    <property type="entry name" value="Kinase-like_dom_sf"/>
</dbReference>
<dbReference type="STRING" id="1088818.A0A2I0BBW0"/>
<keyword evidence="4 13" id="KW-0812">Transmembrane</keyword>
<evidence type="ECO:0000256" key="2">
    <source>
        <dbReference type="ARBA" id="ARBA00022527"/>
    </source>
</evidence>
<keyword evidence="6" id="KW-0547">Nucleotide-binding</keyword>
<evidence type="ECO:0000256" key="3">
    <source>
        <dbReference type="ARBA" id="ARBA00022679"/>
    </source>
</evidence>
<evidence type="ECO:0000256" key="10">
    <source>
        <dbReference type="ARBA" id="ARBA00023136"/>
    </source>
</evidence>
<evidence type="ECO:0000256" key="7">
    <source>
        <dbReference type="ARBA" id="ARBA00022777"/>
    </source>
</evidence>
<evidence type="ECO:0000259" key="15">
    <source>
        <dbReference type="PROSITE" id="PS50011"/>
    </source>
</evidence>
<gene>
    <name evidence="16" type="ORF">AXF42_Ash005618</name>
</gene>
<keyword evidence="9 13" id="KW-1133">Transmembrane helix</keyword>
<dbReference type="PROSITE" id="PS50011">
    <property type="entry name" value="PROTEIN_KINASE_DOM"/>
    <property type="match status" value="1"/>
</dbReference>
<dbReference type="Pfam" id="PF07714">
    <property type="entry name" value="PK_Tyr_Ser-Thr"/>
    <property type="match status" value="1"/>
</dbReference>
<dbReference type="InterPro" id="IPR000719">
    <property type="entry name" value="Prot_kinase_dom"/>
</dbReference>
<evidence type="ECO:0000256" key="9">
    <source>
        <dbReference type="ARBA" id="ARBA00022989"/>
    </source>
</evidence>
<dbReference type="GO" id="GO:0005886">
    <property type="term" value="C:plasma membrane"/>
    <property type="evidence" value="ECO:0007669"/>
    <property type="project" value="UniProtKB-ARBA"/>
</dbReference>
<dbReference type="Proteomes" id="UP000236161">
    <property type="component" value="Unassembled WGS sequence"/>
</dbReference>
<feature type="chain" id="PRO_5014180518" evidence="14">
    <location>
        <begin position="27"/>
        <end position="672"/>
    </location>
</feature>
<keyword evidence="3 16" id="KW-0808">Transferase</keyword>
<dbReference type="InterPro" id="IPR001245">
    <property type="entry name" value="Ser-Thr/Tyr_kinase_cat_dom"/>
</dbReference>
<dbReference type="Gene3D" id="3.30.200.20">
    <property type="entry name" value="Phosphorylase Kinase, domain 1"/>
    <property type="match status" value="1"/>
</dbReference>
<keyword evidence="10 13" id="KW-0472">Membrane</keyword>
<dbReference type="EMBL" id="KZ451895">
    <property type="protein sequence ID" value="PKA65286.1"/>
    <property type="molecule type" value="Genomic_DNA"/>
</dbReference>
<evidence type="ECO:0000256" key="1">
    <source>
        <dbReference type="ARBA" id="ARBA00004167"/>
    </source>
</evidence>
<evidence type="ECO:0000313" key="17">
    <source>
        <dbReference type="Proteomes" id="UP000236161"/>
    </source>
</evidence>
<evidence type="ECO:0000256" key="6">
    <source>
        <dbReference type="ARBA" id="ARBA00022741"/>
    </source>
</evidence>
<dbReference type="SUPFAM" id="SSF56112">
    <property type="entry name" value="Protein kinase-like (PK-like)"/>
    <property type="match status" value="1"/>
</dbReference>
<evidence type="ECO:0000256" key="13">
    <source>
        <dbReference type="SAM" id="Phobius"/>
    </source>
</evidence>
<feature type="domain" description="Protein kinase" evidence="15">
    <location>
        <begin position="343"/>
        <end position="626"/>
    </location>
</feature>
<feature type="compositionally biased region" description="Polar residues" evidence="12">
    <location>
        <begin position="663"/>
        <end position="672"/>
    </location>
</feature>
<sequence>MLFFFSFPFLLPFFFCFFFILSPAIAANSSSCFPENFVCGNRRLDIEFPFFTNASSNPCQGFHLITCIDFVPVVRFYQDNYLFPVREISYHDSTIIIQDLRLSAYFRGSDCDFVYVFRNPVPKFNFTAVSLSQTSGESFFDCKRSYDFSHDAFLVNYSLSLCRNYSLYYSIDKGDQSYGSVPGSCKASQDLWFYWKLSYGIGKNHGGTSLLAAGFSPLWEGGGASCFTCKITGGDCRGGANDPACSCRNSCHRKKSDKGIVIGVSVCGVVFLLACFLCFIHLLRCRRRRQDGNQQPSASSTLLSYDSSKARLQLSEKESGIACYRYQTHVFSYEELGEATNSFDLAMQIADGGFGTVYRGKLRDGRAVAVKRLFESNFKRAEQFANEVVILSRLRHQNLVSLYGCTSRNSRELLLVYEYVPNGTVADHLHGSRAGERRLTWPLRLSIAIETAAALAYLHAVDPPIIHRDVKTGNILLDAEFHVKVADFGLSRLFPPDGATHISTGPQGTPGYLDPEYHQYYQLTDRSDVFSFGVVLAELISSKPAVDLGRGRSDINLSAMVVNRIQSGNLEELVDRTLGFDSDPETRKMMRLVGELAFRCVQREREMRPAIKEVLEVLRGIQSGWLKTADPAEKFVERMVVDGGMDKDGQPLSPDSVTEKWVSRSSTPNSIH</sequence>
<accession>A0A2I0BBW0</accession>
<dbReference type="GO" id="GO:0005524">
    <property type="term" value="F:ATP binding"/>
    <property type="evidence" value="ECO:0007669"/>
    <property type="project" value="UniProtKB-KW"/>
</dbReference>
<dbReference type="InterPro" id="IPR008271">
    <property type="entry name" value="Ser/Thr_kinase_AS"/>
</dbReference>
<dbReference type="EC" id="2.7.11.1" evidence="16"/>
<reference evidence="16 17" key="1">
    <citation type="journal article" date="2017" name="Nature">
        <title>The Apostasia genome and the evolution of orchids.</title>
        <authorList>
            <person name="Zhang G.Q."/>
            <person name="Liu K.W."/>
            <person name="Li Z."/>
            <person name="Lohaus R."/>
            <person name="Hsiao Y.Y."/>
            <person name="Niu S.C."/>
            <person name="Wang J.Y."/>
            <person name="Lin Y.C."/>
            <person name="Xu Q."/>
            <person name="Chen L.J."/>
            <person name="Yoshida K."/>
            <person name="Fujiwara S."/>
            <person name="Wang Z.W."/>
            <person name="Zhang Y.Q."/>
            <person name="Mitsuda N."/>
            <person name="Wang M."/>
            <person name="Liu G.H."/>
            <person name="Pecoraro L."/>
            <person name="Huang H.X."/>
            <person name="Xiao X.J."/>
            <person name="Lin M."/>
            <person name="Wu X.Y."/>
            <person name="Wu W.L."/>
            <person name="Chen Y.Y."/>
            <person name="Chang S.B."/>
            <person name="Sakamoto S."/>
            <person name="Ohme-Takagi M."/>
            <person name="Yagi M."/>
            <person name="Zeng S.J."/>
            <person name="Shen C.Y."/>
            <person name="Yeh C.M."/>
            <person name="Luo Y.B."/>
            <person name="Tsai W.C."/>
            <person name="Van de Peer Y."/>
            <person name="Liu Z.J."/>
        </authorList>
    </citation>
    <scope>NUCLEOTIDE SEQUENCE [LARGE SCALE GENOMIC DNA]</scope>
    <source>
        <strain evidence="17">cv. Shenzhen</strain>
        <tissue evidence="16">Stem</tissue>
    </source>
</reference>
<evidence type="ECO:0000256" key="5">
    <source>
        <dbReference type="ARBA" id="ARBA00022729"/>
    </source>
</evidence>
<dbReference type="PANTHER" id="PTHR46008:SF2">
    <property type="entry name" value="LEAF RUST 10 DISEASE-RESISTANCE LOCUS RECEPTOR-LIKE PROTEIN KINASE-LIKE 1.4"/>
    <property type="match status" value="1"/>
</dbReference>
<evidence type="ECO:0000256" key="11">
    <source>
        <dbReference type="ARBA" id="ARBA00023180"/>
    </source>
</evidence>
<evidence type="ECO:0000256" key="4">
    <source>
        <dbReference type="ARBA" id="ARBA00022692"/>
    </source>
</evidence>
<feature type="transmembrane region" description="Helical" evidence="13">
    <location>
        <begin position="260"/>
        <end position="283"/>
    </location>
</feature>
<dbReference type="SMART" id="SM00220">
    <property type="entry name" value="S_TKc"/>
    <property type="match status" value="1"/>
</dbReference>
<keyword evidence="8" id="KW-0067">ATP-binding</keyword>
<protein>
    <submittedName>
        <fullName evidence="16">Putative serine/threonine-protein kinase</fullName>
        <ecNumber evidence="16">2.7.11.1</ecNumber>
    </submittedName>
</protein>
<dbReference type="AlphaFoldDB" id="A0A2I0BBW0"/>
<evidence type="ECO:0000256" key="14">
    <source>
        <dbReference type="SAM" id="SignalP"/>
    </source>
</evidence>
<feature type="region of interest" description="Disordered" evidence="12">
    <location>
        <begin position="643"/>
        <end position="672"/>
    </location>
</feature>
<keyword evidence="11" id="KW-0325">Glycoprotein</keyword>
<dbReference type="PROSITE" id="PS00108">
    <property type="entry name" value="PROTEIN_KINASE_ST"/>
    <property type="match status" value="1"/>
</dbReference>